<dbReference type="Gene3D" id="3.40.50.300">
    <property type="entry name" value="P-loop containing nucleotide triphosphate hydrolases"/>
    <property type="match status" value="1"/>
</dbReference>
<dbReference type="Gene3D" id="3.30.1510.10">
    <property type="entry name" value="Domain 2, N(10)-formyltetrahydrofolate synthetase"/>
    <property type="match status" value="1"/>
</dbReference>
<dbReference type="GO" id="GO:0006730">
    <property type="term" value="P:one-carbon metabolic process"/>
    <property type="evidence" value="ECO:0007669"/>
    <property type="project" value="UniProtKB-KW"/>
</dbReference>
<reference evidence="5 6" key="1">
    <citation type="submission" date="2017-11" db="EMBL/GenBank/DDBJ databases">
        <title>Complete genome sequence of Spiroplasma clarkii CN-5 (DSM 19994).</title>
        <authorList>
            <person name="Tsai Y.-M."/>
            <person name="Chang A."/>
            <person name="Lo W.-S."/>
            <person name="Kuo C.-H."/>
        </authorList>
    </citation>
    <scope>NUCLEOTIDE SEQUENCE [LARGE SCALE GENOMIC DNA]</scope>
    <source>
        <strain evidence="5 6">CN-5</strain>
    </source>
</reference>
<accession>A0A2K8KQ86</accession>
<protein>
    <submittedName>
        <fullName evidence="5">Formate--tetrahydrofolate ligase</fullName>
    </submittedName>
</protein>
<keyword evidence="4" id="KW-0067">ATP-binding</keyword>
<evidence type="ECO:0000256" key="1">
    <source>
        <dbReference type="ARBA" id="ARBA00022563"/>
    </source>
</evidence>
<dbReference type="Gene3D" id="3.10.410.10">
    <property type="entry name" value="Formyltetrahydrofolate synthetase, domain 3"/>
    <property type="match status" value="1"/>
</dbReference>
<dbReference type="AlphaFoldDB" id="A0A2K8KQ86"/>
<dbReference type="EMBL" id="CP024870">
    <property type="protein sequence ID" value="ATX71496.1"/>
    <property type="molecule type" value="Genomic_DNA"/>
</dbReference>
<evidence type="ECO:0000256" key="3">
    <source>
        <dbReference type="ARBA" id="ARBA00022741"/>
    </source>
</evidence>
<evidence type="ECO:0000256" key="4">
    <source>
        <dbReference type="ARBA" id="ARBA00022840"/>
    </source>
</evidence>
<name>A0A2K8KQ86_9MOLU</name>
<keyword evidence="1" id="KW-0554">One-carbon metabolism</keyword>
<dbReference type="InterPro" id="IPR000559">
    <property type="entry name" value="Formate_THF_ligase"/>
</dbReference>
<dbReference type="SUPFAM" id="SSF52540">
    <property type="entry name" value="P-loop containing nucleoside triphosphate hydrolases"/>
    <property type="match status" value="1"/>
</dbReference>
<evidence type="ECO:0000256" key="2">
    <source>
        <dbReference type="ARBA" id="ARBA00022598"/>
    </source>
</evidence>
<keyword evidence="6" id="KW-1185">Reference proteome</keyword>
<organism evidence="5 6">
    <name type="scientific">Spiroplasma clarkii</name>
    <dbReference type="NCBI Taxonomy" id="2139"/>
    <lineage>
        <taxon>Bacteria</taxon>
        <taxon>Bacillati</taxon>
        <taxon>Mycoplasmatota</taxon>
        <taxon>Mollicutes</taxon>
        <taxon>Entomoplasmatales</taxon>
        <taxon>Spiroplasmataceae</taxon>
        <taxon>Spiroplasma</taxon>
    </lineage>
</organism>
<dbReference type="RefSeq" id="WP_100255029.1">
    <property type="nucleotide sequence ID" value="NZ_CP024870.1"/>
</dbReference>
<evidence type="ECO:0000313" key="5">
    <source>
        <dbReference type="EMBL" id="ATX71496.1"/>
    </source>
</evidence>
<dbReference type="GO" id="GO:0004329">
    <property type="term" value="F:formate-tetrahydrofolate ligase activity"/>
    <property type="evidence" value="ECO:0007669"/>
    <property type="project" value="InterPro"/>
</dbReference>
<keyword evidence="3" id="KW-0547">Nucleotide-binding</keyword>
<evidence type="ECO:0000313" key="6">
    <source>
        <dbReference type="Proteomes" id="UP000231179"/>
    </source>
</evidence>
<keyword evidence="2 5" id="KW-0436">Ligase</keyword>
<dbReference type="InterPro" id="IPR027417">
    <property type="entry name" value="P-loop_NTPase"/>
</dbReference>
<dbReference type="GO" id="GO:0005524">
    <property type="term" value="F:ATP binding"/>
    <property type="evidence" value="ECO:0007669"/>
    <property type="project" value="UniProtKB-KW"/>
</dbReference>
<dbReference type="Proteomes" id="UP000231179">
    <property type="component" value="Chromosome"/>
</dbReference>
<proteinExistence type="predicted"/>
<sequence length="521" mass="58005">MQVIINELKKLKISESDFEFYGRDIVKIDPKPYETLPKKGKLILMTSINPTAAGEGKTTTAIGLTDGLNLLGHQTVLALREPSLGPVLGRKGTATGGGESVVVPEAKINLHFTGDLHAISTANNLISAAIDNEIYWKSDLEIDENQVIWKRTIDLNDRSLRTIEQKISKSISRIDEFSITAASNMMTILTLAKNAQDLKVRIDNAMVAYDKKGKPVFVKDLQVTGAVLAVLNEAAKPNFVLTKYNSPTLIHCGPFANISIGTNSLISTSLGLKLADYTVIESGFGSDLGFEKFMNLVNLQADLIPDCVVMVVTLRALKLHNDFKNDFKHLEQHLKHVKLYNLNLVVAINFIDGDNKKELEQLQNFLTKNDYQWEINEAYNKGPKGAEKLAKLVSKAAEQSFSYKPLLFEDDLVEIKIKKIVENFYYLSEVNYEPAVLEKLVQIKNSPYKNFPVCLVKSQNTIDGNDAQVENYQIKIKDISVNTGGKFILVYTNKVFSMPGLNKEANYKTINVKNGKITGLK</sequence>
<dbReference type="Pfam" id="PF01268">
    <property type="entry name" value="FTHFS"/>
    <property type="match status" value="1"/>
</dbReference>
<gene>
    <name evidence="5" type="primary">fhs</name>
    <name evidence="5" type="ORF">SCLAR_v1c11960</name>
</gene>